<feature type="chain" id="PRO_5021907247" description="BT-3987-like N-terminal domain-containing protein" evidence="1">
    <location>
        <begin position="24"/>
        <end position="176"/>
    </location>
</feature>
<keyword evidence="4" id="KW-1185">Reference proteome</keyword>
<evidence type="ECO:0000259" key="2">
    <source>
        <dbReference type="Pfam" id="PF08522"/>
    </source>
</evidence>
<proteinExistence type="predicted"/>
<name>A0A521BUT8_9SPHI</name>
<dbReference type="Proteomes" id="UP000320300">
    <property type="component" value="Unassembled WGS sequence"/>
</dbReference>
<dbReference type="Pfam" id="PF08522">
    <property type="entry name" value="BT_3987-like_N"/>
    <property type="match status" value="1"/>
</dbReference>
<keyword evidence="1" id="KW-0732">Signal</keyword>
<dbReference type="InterPro" id="IPR013728">
    <property type="entry name" value="BT_3987-like_N"/>
</dbReference>
<reference evidence="3 4" key="1">
    <citation type="submission" date="2017-05" db="EMBL/GenBank/DDBJ databases">
        <authorList>
            <person name="Varghese N."/>
            <person name="Submissions S."/>
        </authorList>
    </citation>
    <scope>NUCLEOTIDE SEQUENCE [LARGE SCALE GENOMIC DNA]</scope>
    <source>
        <strain evidence="3 4">DSM 19036</strain>
    </source>
</reference>
<dbReference type="EMBL" id="FXTN01000003">
    <property type="protein sequence ID" value="SMO50933.1"/>
    <property type="molecule type" value="Genomic_DNA"/>
</dbReference>
<dbReference type="PROSITE" id="PS51257">
    <property type="entry name" value="PROKAR_LIPOPROTEIN"/>
    <property type="match status" value="1"/>
</dbReference>
<gene>
    <name evidence="3" type="ORF">SAMN06265348_1037</name>
</gene>
<sequence>MKRISFYTTIIGLALISSLSSCLKDDSQPDFTKNQPVIELPVGSSAGNGGGNSISTSIPVNTAAADYFIYVNYAAPEANPADVTVTLAVSETALAKFNQVNGTTYPLLPVSAYTLSSNKVVIPAGQRKVQYNMKINTTGLNPAVKYALPLSITDGGGFTVSGNFGTLISIITLTSK</sequence>
<dbReference type="AlphaFoldDB" id="A0A521BUT8"/>
<accession>A0A521BUT8</accession>
<protein>
    <recommendedName>
        <fullName evidence="2">BT-3987-like N-terminal domain-containing protein</fullName>
    </recommendedName>
</protein>
<evidence type="ECO:0000313" key="3">
    <source>
        <dbReference type="EMBL" id="SMO50933.1"/>
    </source>
</evidence>
<feature type="signal peptide" evidence="1">
    <location>
        <begin position="1"/>
        <end position="23"/>
    </location>
</feature>
<organism evidence="3 4">
    <name type="scientific">Pedobacter westerhofensis</name>
    <dbReference type="NCBI Taxonomy" id="425512"/>
    <lineage>
        <taxon>Bacteria</taxon>
        <taxon>Pseudomonadati</taxon>
        <taxon>Bacteroidota</taxon>
        <taxon>Sphingobacteriia</taxon>
        <taxon>Sphingobacteriales</taxon>
        <taxon>Sphingobacteriaceae</taxon>
        <taxon>Pedobacter</taxon>
    </lineage>
</organism>
<dbReference type="RefSeq" id="WP_185960396.1">
    <property type="nucleotide sequence ID" value="NZ_CBCSJO010000004.1"/>
</dbReference>
<dbReference type="Gene3D" id="2.60.40.1740">
    <property type="entry name" value="hypothetical protein (bacova_03559)"/>
    <property type="match status" value="1"/>
</dbReference>
<feature type="domain" description="BT-3987-like N-terminal" evidence="2">
    <location>
        <begin position="58"/>
        <end position="155"/>
    </location>
</feature>
<evidence type="ECO:0000313" key="4">
    <source>
        <dbReference type="Proteomes" id="UP000320300"/>
    </source>
</evidence>
<evidence type="ECO:0000256" key="1">
    <source>
        <dbReference type="SAM" id="SignalP"/>
    </source>
</evidence>